<dbReference type="GO" id="GO:0009099">
    <property type="term" value="P:L-valine biosynthetic process"/>
    <property type="evidence" value="ECO:0007669"/>
    <property type="project" value="TreeGrafter"/>
</dbReference>
<evidence type="ECO:0000259" key="5">
    <source>
        <dbReference type="Pfam" id="PF02775"/>
    </source>
</evidence>
<dbReference type="GO" id="GO:0030976">
    <property type="term" value="F:thiamine pyrophosphate binding"/>
    <property type="evidence" value="ECO:0007669"/>
    <property type="project" value="InterPro"/>
</dbReference>
<evidence type="ECO:0000256" key="3">
    <source>
        <dbReference type="RuleBase" id="RU362132"/>
    </source>
</evidence>
<dbReference type="CDD" id="cd00568">
    <property type="entry name" value="TPP_enzymes"/>
    <property type="match status" value="1"/>
</dbReference>
<dbReference type="InterPro" id="IPR012000">
    <property type="entry name" value="Thiamin_PyroP_enz_cen_dom"/>
</dbReference>
<dbReference type="Gene3D" id="3.40.50.1220">
    <property type="entry name" value="TPP-binding domain"/>
    <property type="match status" value="1"/>
</dbReference>
<dbReference type="PANTHER" id="PTHR18968">
    <property type="entry name" value="THIAMINE PYROPHOSPHATE ENZYMES"/>
    <property type="match status" value="1"/>
</dbReference>
<feature type="domain" description="Thiamine pyrophosphate enzyme central" evidence="4">
    <location>
        <begin position="198"/>
        <end position="323"/>
    </location>
</feature>
<proteinExistence type="inferred from homology"/>
<organism evidence="7">
    <name type="scientific">Acidicaldus sp</name>
    <dbReference type="NCBI Taxonomy" id="1872105"/>
    <lineage>
        <taxon>Bacteria</taxon>
        <taxon>Pseudomonadati</taxon>
        <taxon>Pseudomonadota</taxon>
        <taxon>Alphaproteobacteria</taxon>
        <taxon>Acetobacterales</taxon>
        <taxon>Acetobacteraceae</taxon>
        <taxon>Acidicaldus</taxon>
    </lineage>
</organism>
<gene>
    <name evidence="7" type="ORF">ENY07_07705</name>
</gene>
<comment type="caution">
    <text evidence="7">The sequence shown here is derived from an EMBL/GenBank/DDBJ whole genome shotgun (WGS) entry which is preliminary data.</text>
</comment>
<sequence>MVAALPRLTTAEAVVESLLRHGIDKVYALPGVHNDPLFDALHQAGDRLRVIHPRHEQAAAYMALGAALATGRPQVCAMVPGPGVLNAASALLNAYGLGAPVLALAGQIPQHAIDRGYGHLHELPDQLGLLRHFTKYAARITHPAAASGLIRAALAAARSGRTRPVALECAIDVWGRAAPVALADPAPLTPLAPDPAAIEAAAALLARAERPLIVAGGGVLDAAGELRALASALGAPVMTYRRARGVLPSDHPLAISRPVGHRLWRDADVVLAVGTRAYEPLAHWGTDTAMKLIRLDIDAEEIERFRRPDCAILADAARGLAALRAALPGPARAPRAEIARAKAWCAGELARLAPQMGFLGAIRAALPEDGILVEDVTQMAFVGRLAFPVAAPRLYLSPGYQDNLGWGYGAALGAKAALPARVVVAITGDGGFLYQSGELATAMRHHLAVVVVVFDDGAFGNVRRIQAEQYGNRLIASDLANPDFVRLAEAHGMAAWRADTPAELEAALRAAIARGAPGLIHVKLGEVPSPWPLLLLPRVRGFEAPSRPALP</sequence>
<keyword evidence="2 3" id="KW-0786">Thiamine pyrophosphate</keyword>
<dbReference type="GO" id="GO:0005948">
    <property type="term" value="C:acetolactate synthase complex"/>
    <property type="evidence" value="ECO:0007669"/>
    <property type="project" value="TreeGrafter"/>
</dbReference>
<dbReference type="Pfam" id="PF02776">
    <property type="entry name" value="TPP_enzyme_N"/>
    <property type="match status" value="1"/>
</dbReference>
<dbReference type="NCBIfam" id="NF006122">
    <property type="entry name" value="PRK08266.1"/>
    <property type="match status" value="1"/>
</dbReference>
<feature type="domain" description="Thiamine pyrophosphate enzyme N-terminal TPP-binding" evidence="6">
    <location>
        <begin position="9"/>
        <end position="127"/>
    </location>
</feature>
<dbReference type="SUPFAM" id="SSF52467">
    <property type="entry name" value="DHS-like NAD/FAD-binding domain"/>
    <property type="match status" value="1"/>
</dbReference>
<dbReference type="InterPro" id="IPR012001">
    <property type="entry name" value="Thiamin_PyroP_enz_TPP-bd_dom"/>
</dbReference>
<dbReference type="GO" id="GO:0050660">
    <property type="term" value="F:flavin adenine dinucleotide binding"/>
    <property type="evidence" value="ECO:0007669"/>
    <property type="project" value="TreeGrafter"/>
</dbReference>
<dbReference type="Pfam" id="PF00205">
    <property type="entry name" value="TPP_enzyme_M"/>
    <property type="match status" value="1"/>
</dbReference>
<dbReference type="PROSITE" id="PS00187">
    <property type="entry name" value="TPP_ENZYMES"/>
    <property type="match status" value="1"/>
</dbReference>
<dbReference type="AlphaFoldDB" id="A0A8J4HB34"/>
<feature type="domain" description="Thiamine pyrophosphate enzyme TPP-binding" evidence="5">
    <location>
        <begin position="375"/>
        <end position="522"/>
    </location>
</feature>
<dbReference type="InterPro" id="IPR029035">
    <property type="entry name" value="DHS-like_NAD/FAD-binding_dom"/>
</dbReference>
<evidence type="ECO:0000256" key="1">
    <source>
        <dbReference type="ARBA" id="ARBA00007812"/>
    </source>
</evidence>
<dbReference type="GO" id="GO:0003984">
    <property type="term" value="F:acetolactate synthase activity"/>
    <property type="evidence" value="ECO:0007669"/>
    <property type="project" value="TreeGrafter"/>
</dbReference>
<dbReference type="PANTHER" id="PTHR18968:SF167">
    <property type="entry name" value="ACETOLACTATE SYNTHASE LARGE SUBUNIT ILVB2-RELATED"/>
    <property type="match status" value="1"/>
</dbReference>
<dbReference type="InterPro" id="IPR000399">
    <property type="entry name" value="TPP-bd_CS"/>
</dbReference>
<evidence type="ECO:0000256" key="2">
    <source>
        <dbReference type="ARBA" id="ARBA00023052"/>
    </source>
</evidence>
<protein>
    <submittedName>
        <fullName evidence="7">TPP-binding protein</fullName>
    </submittedName>
</protein>
<dbReference type="Gene3D" id="3.40.50.970">
    <property type="match status" value="2"/>
</dbReference>
<dbReference type="CDD" id="cd07035">
    <property type="entry name" value="TPP_PYR_POX_like"/>
    <property type="match status" value="1"/>
</dbReference>
<evidence type="ECO:0000259" key="6">
    <source>
        <dbReference type="Pfam" id="PF02776"/>
    </source>
</evidence>
<comment type="similarity">
    <text evidence="1 3">Belongs to the TPP enzyme family.</text>
</comment>
<reference evidence="7" key="1">
    <citation type="journal article" date="2020" name="mSystems">
        <title>Genome- and Community-Level Interaction Insights into Carbon Utilization and Element Cycling Functions of Hydrothermarchaeota in Hydrothermal Sediment.</title>
        <authorList>
            <person name="Zhou Z."/>
            <person name="Liu Y."/>
            <person name="Xu W."/>
            <person name="Pan J."/>
            <person name="Luo Z.H."/>
            <person name="Li M."/>
        </authorList>
    </citation>
    <scope>NUCLEOTIDE SEQUENCE</scope>
    <source>
        <strain evidence="7">SpSt-997</strain>
    </source>
</reference>
<evidence type="ECO:0000259" key="4">
    <source>
        <dbReference type="Pfam" id="PF00205"/>
    </source>
</evidence>
<dbReference type="GO" id="GO:0009097">
    <property type="term" value="P:isoleucine biosynthetic process"/>
    <property type="evidence" value="ECO:0007669"/>
    <property type="project" value="TreeGrafter"/>
</dbReference>
<dbReference type="InterPro" id="IPR045229">
    <property type="entry name" value="TPP_enz"/>
</dbReference>
<name>A0A8J4HB34_9PROT</name>
<dbReference type="SUPFAM" id="SSF52518">
    <property type="entry name" value="Thiamin diphosphate-binding fold (THDP-binding)"/>
    <property type="match status" value="2"/>
</dbReference>
<accession>A0A8J4HB34</accession>
<dbReference type="InterPro" id="IPR029061">
    <property type="entry name" value="THDP-binding"/>
</dbReference>
<evidence type="ECO:0000313" key="7">
    <source>
        <dbReference type="EMBL" id="HGC43088.1"/>
    </source>
</evidence>
<dbReference type="EMBL" id="DTQM01000152">
    <property type="protein sequence ID" value="HGC43088.1"/>
    <property type="molecule type" value="Genomic_DNA"/>
</dbReference>
<dbReference type="Pfam" id="PF02775">
    <property type="entry name" value="TPP_enzyme_C"/>
    <property type="match status" value="1"/>
</dbReference>
<dbReference type="GO" id="GO:0000287">
    <property type="term" value="F:magnesium ion binding"/>
    <property type="evidence" value="ECO:0007669"/>
    <property type="project" value="InterPro"/>
</dbReference>
<dbReference type="InterPro" id="IPR011766">
    <property type="entry name" value="TPP_enzyme_TPP-bd"/>
</dbReference>